<sequence length="108" mass="12188">MSYMLTLSEFHLGDHLGTTKFSLELLFTYLRSHASARPDPRFAIGRRPRSPKESDMAISNPLSKPIPPGRSETLRSRTSLIELGEGEWNRQAEVADIMHHLVVECNSP</sequence>
<comment type="caution">
    <text evidence="2">The sequence shown here is derived from an EMBL/GenBank/DDBJ whole genome shotgun (WGS) entry which is preliminary data.</text>
</comment>
<dbReference type="EMBL" id="JASNQZ010000006">
    <property type="protein sequence ID" value="KAL0956892.1"/>
    <property type="molecule type" value="Genomic_DNA"/>
</dbReference>
<evidence type="ECO:0000313" key="2">
    <source>
        <dbReference type="EMBL" id="KAL0956892.1"/>
    </source>
</evidence>
<dbReference type="Proteomes" id="UP001556367">
    <property type="component" value="Unassembled WGS sequence"/>
</dbReference>
<proteinExistence type="predicted"/>
<reference evidence="3" key="1">
    <citation type="submission" date="2024-06" db="EMBL/GenBank/DDBJ databases">
        <title>Multi-omics analyses provide insights into the biosynthesis of the anticancer antibiotic pleurotin in Hohenbuehelia grisea.</title>
        <authorList>
            <person name="Weaver J.A."/>
            <person name="Alberti F."/>
        </authorList>
    </citation>
    <scope>NUCLEOTIDE SEQUENCE [LARGE SCALE GENOMIC DNA]</scope>
    <source>
        <strain evidence="3">T-177</strain>
    </source>
</reference>
<organism evidence="2 3">
    <name type="scientific">Hohenbuehelia grisea</name>
    <dbReference type="NCBI Taxonomy" id="104357"/>
    <lineage>
        <taxon>Eukaryota</taxon>
        <taxon>Fungi</taxon>
        <taxon>Dikarya</taxon>
        <taxon>Basidiomycota</taxon>
        <taxon>Agaricomycotina</taxon>
        <taxon>Agaricomycetes</taxon>
        <taxon>Agaricomycetidae</taxon>
        <taxon>Agaricales</taxon>
        <taxon>Pleurotineae</taxon>
        <taxon>Pleurotaceae</taxon>
        <taxon>Hohenbuehelia</taxon>
    </lineage>
</organism>
<keyword evidence="3" id="KW-1185">Reference proteome</keyword>
<evidence type="ECO:0000256" key="1">
    <source>
        <dbReference type="SAM" id="MobiDB-lite"/>
    </source>
</evidence>
<accession>A0ABR3JMC9</accession>
<evidence type="ECO:0000313" key="3">
    <source>
        <dbReference type="Proteomes" id="UP001556367"/>
    </source>
</evidence>
<name>A0ABR3JMC9_9AGAR</name>
<gene>
    <name evidence="2" type="ORF">HGRIS_002998</name>
</gene>
<feature type="region of interest" description="Disordered" evidence="1">
    <location>
        <begin position="40"/>
        <end position="74"/>
    </location>
</feature>
<protein>
    <submittedName>
        <fullName evidence="2">Uncharacterized protein</fullName>
    </submittedName>
</protein>